<proteinExistence type="predicted"/>
<dbReference type="RefSeq" id="YP_009119802.1">
    <property type="nucleotide sequence ID" value="NC_026440.1"/>
</dbReference>
<sequence length="347" mass="38093">MHHHSLVRASGMALMVRHGLPTNAMGAWTTQGPDLMDVAAVLMASGVSERVDEAALVAAGAPESEKWCSHIRRLGLRVGPHGPLEGCTQWWGTSFFRNVLVAAAAGSWQDLAALAHVVGSHTPWCIGIAALHAARHDRADAVRALLAIVPSDDNGIMRFIGGALGSMWMLVGRHGLLSVADLLVDIEQGSDPIVRFTEDERLELASERQDSDKADNGWNWLASAAKRNHTECLDLCERRGLDDKVPDIAVAAAALQRHVEFYDRVKAHTLSLASAVAWGIEWHLAMHPNALPWIVDQPEFDPFCNYPLSNHQLNELFVYARDRGASDSEILQAAAVITRRWPDVWER</sequence>
<organism evidence="1 2">
    <name type="scientific">Pandoravirus inopinatum</name>
    <dbReference type="NCBI Taxonomy" id="1605721"/>
    <lineage>
        <taxon>Viruses</taxon>
        <taxon>Pandoravirus</taxon>
    </lineage>
</organism>
<evidence type="ECO:0008006" key="3">
    <source>
        <dbReference type="Google" id="ProtNLM"/>
    </source>
</evidence>
<dbReference type="KEGG" id="vg:23462484"/>
<name>A0A0B5JD07_9VIRU</name>
<accession>A0A0B5JD07</accession>
<dbReference type="GeneID" id="23462484"/>
<dbReference type="EMBL" id="KP136319">
    <property type="protein sequence ID" value="AJF97567.1"/>
    <property type="molecule type" value="Genomic_DNA"/>
</dbReference>
<evidence type="ECO:0000313" key="2">
    <source>
        <dbReference type="Proteomes" id="UP000202511"/>
    </source>
</evidence>
<protein>
    <recommendedName>
        <fullName evidence="3">Ankyrin repeat protein</fullName>
    </recommendedName>
</protein>
<evidence type="ECO:0000313" key="1">
    <source>
        <dbReference type="EMBL" id="AJF97567.1"/>
    </source>
</evidence>
<dbReference type="Proteomes" id="UP000202511">
    <property type="component" value="Segment"/>
</dbReference>
<reference evidence="1 2" key="1">
    <citation type="journal article" date="2015" name="Parasitol. Res.">
        <title>Viruses in close associations with free-living amoebae.</title>
        <authorList>
            <person name="Scheid P."/>
        </authorList>
    </citation>
    <scope>NUCLEOTIDE SEQUENCE [LARGE SCALE GENOMIC DNA]</scope>
    <source>
        <strain evidence="1">KlaHel</strain>
    </source>
</reference>